<keyword evidence="11" id="KW-1006">Bacterial flagellum protein export</keyword>
<dbReference type="InterPro" id="IPR020006">
    <property type="entry name" value="FlhF"/>
</dbReference>
<dbReference type="InterPro" id="IPR000897">
    <property type="entry name" value="SRP54_GTPase_dom"/>
</dbReference>
<keyword evidence="18" id="KW-1185">Reference proteome</keyword>
<evidence type="ECO:0000259" key="15">
    <source>
        <dbReference type="SMART" id="SM00382"/>
    </source>
</evidence>
<accession>A0ABR7I811</accession>
<evidence type="ECO:0000256" key="1">
    <source>
        <dbReference type="ARBA" id="ARBA00004413"/>
    </source>
</evidence>
<comment type="caution">
    <text evidence="17">The sequence shown here is derived from an EMBL/GenBank/DDBJ whole genome shotgun (WGS) entry which is preliminary data.</text>
</comment>
<dbReference type="PANTHER" id="PTHR43134:SF3">
    <property type="entry name" value="FLAGELLAR BIOSYNTHESIS PROTEIN FLHF"/>
    <property type="match status" value="1"/>
</dbReference>
<evidence type="ECO:0000256" key="8">
    <source>
        <dbReference type="ARBA" id="ARBA00022927"/>
    </source>
</evidence>
<dbReference type="SMART" id="SM00962">
    <property type="entry name" value="SRP54"/>
    <property type="match status" value="1"/>
</dbReference>
<evidence type="ECO:0000256" key="10">
    <source>
        <dbReference type="ARBA" id="ARBA00023136"/>
    </source>
</evidence>
<sequence>MTINKYQGRTQEEAIRIAKEQLGENAVIMNVRPIKSKGLFHFLKDSAYEVTAAVEEQQPVAKSSGLAIQDNINFSADEEIKIPIQPQETVARRETNRQAEVLKRESQNRLEERIENIQDLLEKKLAPAETETAKSQSKREEKTAKMTKEQEEGMKFLKMIYGIMLENEINEKYANVILEDIEKVVRGGSSVDYILSSIYQKMILKFGQPRPIEFGEKKPKVVFFIGPTGVGKTTTIAKVASKFKLDAGKKVALLSADTYRIAAAEQLKTYANILDTPFSIVYAPEELNQAIAQLADYDLILVDTAGFSHKNMEQKDDIKKLVNSLDKKYEKEVFLVVSATAKYKDLVNIADVYHDIADYKLIFTKLDETSAYGNLLNIRLYSGADLSYTTNGQNVPDDIELFHTQKIVKQLLGGK</sequence>
<feature type="region of interest" description="Disordered" evidence="14">
    <location>
        <begin position="125"/>
        <end position="148"/>
    </location>
</feature>
<evidence type="ECO:0000256" key="6">
    <source>
        <dbReference type="ARBA" id="ARBA00022741"/>
    </source>
</evidence>
<dbReference type="RefSeq" id="WP_147618130.1">
    <property type="nucleotide sequence ID" value="NZ_JACOQH010000002.1"/>
</dbReference>
<evidence type="ECO:0000256" key="4">
    <source>
        <dbReference type="ARBA" id="ARBA00022448"/>
    </source>
</evidence>
<keyword evidence="6" id="KW-0547">Nucleotide-binding</keyword>
<feature type="domain" description="AAA+ ATPase" evidence="15">
    <location>
        <begin position="218"/>
        <end position="367"/>
    </location>
</feature>
<evidence type="ECO:0000256" key="11">
    <source>
        <dbReference type="ARBA" id="ARBA00023225"/>
    </source>
</evidence>
<evidence type="ECO:0000256" key="3">
    <source>
        <dbReference type="ARBA" id="ARBA00014919"/>
    </source>
</evidence>
<gene>
    <name evidence="17" type="primary">flhF</name>
    <name evidence="17" type="ORF">H8Z76_03385</name>
</gene>
<dbReference type="InterPro" id="IPR003593">
    <property type="entry name" value="AAA+_ATPase"/>
</dbReference>
<comment type="function">
    <text evidence="12">Necessary for flagellar biosynthesis. May be involved in translocation of the flagellum.</text>
</comment>
<dbReference type="InterPro" id="IPR047040">
    <property type="entry name" value="FlhF__GTPase_dom"/>
</dbReference>
<dbReference type="Pfam" id="PF00448">
    <property type="entry name" value="SRP54"/>
    <property type="match status" value="1"/>
</dbReference>
<evidence type="ECO:0000256" key="7">
    <source>
        <dbReference type="ARBA" id="ARBA00022795"/>
    </source>
</evidence>
<evidence type="ECO:0000256" key="2">
    <source>
        <dbReference type="ARBA" id="ARBA00008531"/>
    </source>
</evidence>
<dbReference type="SUPFAM" id="SSF52540">
    <property type="entry name" value="P-loop containing nucleoside triphosphate hydrolases"/>
    <property type="match status" value="1"/>
</dbReference>
<evidence type="ECO:0000256" key="5">
    <source>
        <dbReference type="ARBA" id="ARBA00022475"/>
    </source>
</evidence>
<proteinExistence type="inferred from homology"/>
<feature type="compositionally biased region" description="Basic and acidic residues" evidence="14">
    <location>
        <begin position="137"/>
        <end position="148"/>
    </location>
</feature>
<evidence type="ECO:0000313" key="18">
    <source>
        <dbReference type="Proteomes" id="UP000621540"/>
    </source>
</evidence>
<keyword evidence="17" id="KW-0966">Cell projection</keyword>
<evidence type="ECO:0000256" key="14">
    <source>
        <dbReference type="SAM" id="MobiDB-lite"/>
    </source>
</evidence>
<dbReference type="NCBIfam" id="TIGR03499">
    <property type="entry name" value="FlhF"/>
    <property type="match status" value="1"/>
</dbReference>
<feature type="domain" description="SRP54-type proteins GTP-binding" evidence="16">
    <location>
        <begin position="219"/>
        <end position="413"/>
    </location>
</feature>
<dbReference type="PANTHER" id="PTHR43134">
    <property type="entry name" value="SIGNAL RECOGNITION PARTICLE RECEPTOR SUBUNIT ALPHA"/>
    <property type="match status" value="1"/>
</dbReference>
<comment type="subcellular location">
    <subcellularLocation>
        <location evidence="1">Cell membrane</location>
        <topology evidence="1">Peripheral membrane protein</topology>
        <orientation evidence="1">Cytoplasmic side</orientation>
    </subcellularLocation>
</comment>
<keyword evidence="10" id="KW-0472">Membrane</keyword>
<dbReference type="Gene3D" id="1.20.120.1380">
    <property type="entry name" value="Flagellar FlhF biosynthesis protein, N domain"/>
    <property type="match status" value="1"/>
</dbReference>
<keyword evidence="7" id="KW-1005">Bacterial flagellum biogenesis</keyword>
<dbReference type="InterPro" id="IPR027417">
    <property type="entry name" value="P-loop_NTPase"/>
</dbReference>
<keyword evidence="8" id="KW-0653">Protein transport</keyword>
<reference evidence="17 18" key="1">
    <citation type="submission" date="2020-08" db="EMBL/GenBank/DDBJ databases">
        <title>Genome public.</title>
        <authorList>
            <person name="Liu C."/>
            <person name="Sun Q."/>
        </authorList>
    </citation>
    <scope>NUCLEOTIDE SEQUENCE [LARGE SCALE GENOMIC DNA]</scope>
    <source>
        <strain evidence="17 18">BX0805</strain>
    </source>
</reference>
<name>A0ABR7I811_9FIRM</name>
<dbReference type="Gene3D" id="3.40.50.300">
    <property type="entry name" value="P-loop containing nucleotide triphosphate hydrolases"/>
    <property type="match status" value="1"/>
</dbReference>
<evidence type="ECO:0000259" key="16">
    <source>
        <dbReference type="SMART" id="SM00962"/>
    </source>
</evidence>
<evidence type="ECO:0000313" key="17">
    <source>
        <dbReference type="EMBL" id="MBC5753077.1"/>
    </source>
</evidence>
<keyword evidence="17" id="KW-0969">Cilium</keyword>
<keyword evidence="5" id="KW-1003">Cell membrane</keyword>
<evidence type="ECO:0000256" key="9">
    <source>
        <dbReference type="ARBA" id="ARBA00023134"/>
    </source>
</evidence>
<comment type="similarity">
    <text evidence="2">Belongs to the GTP-binding SRP family.</text>
</comment>
<keyword evidence="17" id="KW-0282">Flagellum</keyword>
<keyword evidence="4" id="KW-0813">Transport</keyword>
<organism evidence="17 18">
    <name type="scientific">Roseburia yibonii</name>
    <dbReference type="NCBI Taxonomy" id="2763063"/>
    <lineage>
        <taxon>Bacteria</taxon>
        <taxon>Bacillati</taxon>
        <taxon>Bacillota</taxon>
        <taxon>Clostridia</taxon>
        <taxon>Lachnospirales</taxon>
        <taxon>Lachnospiraceae</taxon>
        <taxon>Roseburia</taxon>
    </lineage>
</organism>
<dbReference type="CDD" id="cd17873">
    <property type="entry name" value="FlhF"/>
    <property type="match status" value="1"/>
</dbReference>
<keyword evidence="9" id="KW-0342">GTP-binding</keyword>
<protein>
    <recommendedName>
        <fullName evidence="3 13">Flagellar biosynthesis protein FlhF</fullName>
    </recommendedName>
</protein>
<dbReference type="EMBL" id="JACOQH010000002">
    <property type="protein sequence ID" value="MBC5753077.1"/>
    <property type="molecule type" value="Genomic_DNA"/>
</dbReference>
<evidence type="ECO:0000256" key="13">
    <source>
        <dbReference type="NCBIfam" id="TIGR03499"/>
    </source>
</evidence>
<dbReference type="Proteomes" id="UP000621540">
    <property type="component" value="Unassembled WGS sequence"/>
</dbReference>
<evidence type="ECO:0000256" key="12">
    <source>
        <dbReference type="ARBA" id="ARBA00025337"/>
    </source>
</evidence>
<dbReference type="SMART" id="SM00382">
    <property type="entry name" value="AAA"/>
    <property type="match status" value="1"/>
</dbReference>